<evidence type="ECO:0000313" key="1">
    <source>
        <dbReference type="EMBL" id="KFD62036.1"/>
    </source>
</evidence>
<sequence>MEGYEANILCNLCFNIGNAGKAKVESKLNLERQAKRMKVDSDKQFLPVRLGATVRVPAPDVDRGQVDARNLLAVVMSVTENGFCRLGTAQGVSICQYARSGFTPCRKELIRIEDVPNQEIPVRSTAIAQSTGSGQGFVRCTCKNKCQTMRCSCVKKKIKCNSKCHSSIPCRNLRYLEHRRFCNLMTAENLLIRW</sequence>
<evidence type="ECO:0008006" key="2">
    <source>
        <dbReference type="Google" id="ProtNLM"/>
    </source>
</evidence>
<dbReference type="EMBL" id="KL367603">
    <property type="protein sequence ID" value="KFD62036.1"/>
    <property type="molecule type" value="Genomic_DNA"/>
</dbReference>
<proteinExistence type="predicted"/>
<gene>
    <name evidence="1" type="ORF">M514_25755</name>
</gene>
<dbReference type="AlphaFoldDB" id="A0A085MXU0"/>
<reference evidence="1" key="1">
    <citation type="journal article" date="2014" name="Nat. Genet.">
        <title>Genome and transcriptome of the porcine whipworm Trichuris suis.</title>
        <authorList>
            <person name="Jex A.R."/>
            <person name="Nejsum P."/>
            <person name="Schwarz E.M."/>
            <person name="Hu L."/>
            <person name="Young N.D."/>
            <person name="Hall R.S."/>
            <person name="Korhonen P.K."/>
            <person name="Liao S."/>
            <person name="Thamsborg S."/>
            <person name="Xia J."/>
            <person name="Xu P."/>
            <person name="Wang S."/>
            <person name="Scheerlinck J.P."/>
            <person name="Hofmann A."/>
            <person name="Sternberg P.W."/>
            <person name="Wang J."/>
            <person name="Gasser R.B."/>
        </authorList>
    </citation>
    <scope>NUCLEOTIDE SEQUENCE [LARGE SCALE GENOMIC DNA]</scope>
    <source>
        <strain evidence="1">DCEP-RM93F</strain>
    </source>
</reference>
<organism evidence="1">
    <name type="scientific">Trichuris suis</name>
    <name type="common">pig whipworm</name>
    <dbReference type="NCBI Taxonomy" id="68888"/>
    <lineage>
        <taxon>Eukaryota</taxon>
        <taxon>Metazoa</taxon>
        <taxon>Ecdysozoa</taxon>
        <taxon>Nematoda</taxon>
        <taxon>Enoplea</taxon>
        <taxon>Dorylaimia</taxon>
        <taxon>Trichinellida</taxon>
        <taxon>Trichuridae</taxon>
        <taxon>Trichuris</taxon>
    </lineage>
</organism>
<name>A0A085MXU0_9BILA</name>
<accession>A0A085MXU0</accession>
<protein>
    <recommendedName>
        <fullName evidence="2">AWS domain-containing protein</fullName>
    </recommendedName>
</protein>
<dbReference type="Proteomes" id="UP000030758">
    <property type="component" value="Unassembled WGS sequence"/>
</dbReference>